<dbReference type="PANTHER" id="PTHR30413:SF10">
    <property type="entry name" value="CAPSULE POLYSACCHARIDE EXPORT INNER-MEMBRANE PROTEIN CTRC"/>
    <property type="match status" value="1"/>
</dbReference>
<sequence>MRRSSASASSFRLDPLRFRTSWARWSKKLSLAFESLGRDDYTRVGEQLAEFRRILGAVLIQDMRSRYGYSHIGYLIAIAWPLSHIGIVMLANGIRMSIAPIGDSPATFVGTGVVPYILCLYPARLLAMAIPQNRQLLNIPVIQPLHLIFSRCILETLNALIVLALFVFIVSLFDIDILPVDTAEAAKAIGAAVFLGIGLGFFNVVMCALVGNFFLLFFILVMVGLYMISGVFLPPTAMPAGVREYMAYNPLLHLVEWLRSAYYTSYDIELINKSMVLWVGGISLTLGLIGERFLRGKFFS</sequence>
<evidence type="ECO:0000256" key="1">
    <source>
        <dbReference type="ARBA" id="ARBA00007783"/>
    </source>
</evidence>
<feature type="transmembrane region" description="Helical" evidence="3">
    <location>
        <begin position="148"/>
        <end position="173"/>
    </location>
</feature>
<dbReference type="RefSeq" id="WP_154451866.1">
    <property type="nucleotide sequence ID" value="NZ_CP044328.1"/>
</dbReference>
<evidence type="ECO:0000313" key="4">
    <source>
        <dbReference type="EMBL" id="QGM94006.1"/>
    </source>
</evidence>
<dbReference type="PRINTS" id="PR00164">
    <property type="entry name" value="ABC2TRNSPORT"/>
</dbReference>
<evidence type="ECO:0000256" key="3">
    <source>
        <dbReference type="SAM" id="Phobius"/>
    </source>
</evidence>
<keyword evidence="2" id="KW-0813">Transport</keyword>
<feature type="transmembrane region" description="Helical" evidence="3">
    <location>
        <begin position="106"/>
        <end position="127"/>
    </location>
</feature>
<feature type="transmembrane region" description="Helical" evidence="3">
    <location>
        <begin position="72"/>
        <end position="94"/>
    </location>
</feature>
<dbReference type="Proteomes" id="UP000424673">
    <property type="component" value="Chromosome"/>
</dbReference>
<protein>
    <recommendedName>
        <fullName evidence="6">ABC-2 type transporter domain-containing protein</fullName>
    </recommendedName>
</protein>
<feature type="transmembrane region" description="Helical" evidence="3">
    <location>
        <begin position="275"/>
        <end position="294"/>
    </location>
</feature>
<keyword evidence="5" id="KW-1185">Reference proteome</keyword>
<accession>A0ABX6EKR7</accession>
<gene>
    <name evidence="4" type="ORF">F7D13_08205</name>
</gene>
<dbReference type="PANTHER" id="PTHR30413">
    <property type="entry name" value="INNER MEMBRANE TRANSPORT PERMEASE"/>
    <property type="match status" value="1"/>
</dbReference>
<feature type="transmembrane region" description="Helical" evidence="3">
    <location>
        <begin position="185"/>
        <end position="206"/>
    </location>
</feature>
<feature type="transmembrane region" description="Helical" evidence="3">
    <location>
        <begin position="213"/>
        <end position="233"/>
    </location>
</feature>
<reference evidence="5" key="1">
    <citation type="submission" date="2019-09" db="EMBL/GenBank/DDBJ databases">
        <title>Isolation and complete genome sequencing of Methylocystis species.</title>
        <authorList>
            <person name="Rumah B.L."/>
            <person name="Stead C.E."/>
            <person name="Stevens B.C."/>
            <person name="Minton N.P."/>
            <person name="Grosse-Honebrink A."/>
            <person name="Zhang Y."/>
        </authorList>
    </citation>
    <scope>NUCLEOTIDE SEQUENCE [LARGE SCALE GENOMIC DNA]</scope>
    <source>
        <strain evidence="5">BRCS1</strain>
    </source>
</reference>
<evidence type="ECO:0008006" key="6">
    <source>
        <dbReference type="Google" id="ProtNLM"/>
    </source>
</evidence>
<comment type="similarity">
    <text evidence="1">Belongs to the ABC-2 integral membrane protein family.</text>
</comment>
<keyword evidence="3" id="KW-0812">Transmembrane</keyword>
<proteinExistence type="inferred from homology"/>
<keyword evidence="3" id="KW-1133">Transmembrane helix</keyword>
<name>A0ABX6EKR7_9HYPH</name>
<reference evidence="4 5" key="2">
    <citation type="journal article" date="2021" name="AMB Express">
        <title>Isolation and characterisation of Methylocystis spp. for poly-3-hydroxybutyrate production using waste methane feedstocks.</title>
        <authorList>
            <person name="Rumah B.L."/>
            <person name="Stead C.E."/>
            <person name="Claxton Stevens B.H."/>
            <person name="Minton N.P."/>
            <person name="Grosse-Honebrink A."/>
            <person name="Zhang Y."/>
        </authorList>
    </citation>
    <scope>NUCLEOTIDE SEQUENCE [LARGE SCALE GENOMIC DNA]</scope>
    <source>
        <strain evidence="4 5">BRCS1</strain>
    </source>
</reference>
<dbReference type="InterPro" id="IPR000412">
    <property type="entry name" value="ABC_2_transport"/>
</dbReference>
<evidence type="ECO:0000313" key="5">
    <source>
        <dbReference type="Proteomes" id="UP000424673"/>
    </source>
</evidence>
<organism evidence="4 5">
    <name type="scientific">Methylocystis rosea</name>
    <dbReference type="NCBI Taxonomy" id="173366"/>
    <lineage>
        <taxon>Bacteria</taxon>
        <taxon>Pseudomonadati</taxon>
        <taxon>Pseudomonadota</taxon>
        <taxon>Alphaproteobacteria</taxon>
        <taxon>Hyphomicrobiales</taxon>
        <taxon>Methylocystaceae</taxon>
        <taxon>Methylocystis</taxon>
    </lineage>
</organism>
<dbReference type="EMBL" id="CP044328">
    <property type="protein sequence ID" value="QGM94006.1"/>
    <property type="molecule type" value="Genomic_DNA"/>
</dbReference>
<keyword evidence="3" id="KW-0472">Membrane</keyword>
<evidence type="ECO:0000256" key="2">
    <source>
        <dbReference type="ARBA" id="ARBA00022448"/>
    </source>
</evidence>